<reference evidence="1 2" key="1">
    <citation type="journal article" date="2019" name="Sci. Rep.">
        <title>Orb-weaving spider Araneus ventricosus genome elucidates the spidroin gene catalogue.</title>
        <authorList>
            <person name="Kono N."/>
            <person name="Nakamura H."/>
            <person name="Ohtoshi R."/>
            <person name="Moran D.A.P."/>
            <person name="Shinohara A."/>
            <person name="Yoshida Y."/>
            <person name="Fujiwara M."/>
            <person name="Mori M."/>
            <person name="Tomita M."/>
            <person name="Arakawa K."/>
        </authorList>
    </citation>
    <scope>NUCLEOTIDE SEQUENCE [LARGE SCALE GENOMIC DNA]</scope>
</reference>
<sequence length="93" mass="10206">MGDLLLHSMYLTPTNERYEGIQHRISHILLPSLSLGSGGQTWLLSVSISCPPCRALFPTIGLHFAGAETLVTPAMLPQSRGSHTKNCKKLYLM</sequence>
<evidence type="ECO:0000313" key="1">
    <source>
        <dbReference type="EMBL" id="GBO29133.1"/>
    </source>
</evidence>
<keyword evidence="2" id="KW-1185">Reference proteome</keyword>
<dbReference type="Proteomes" id="UP000499080">
    <property type="component" value="Unassembled WGS sequence"/>
</dbReference>
<name>A0A4Y2VUP6_ARAVE</name>
<gene>
    <name evidence="1" type="ORF">AVEN_216057_1</name>
</gene>
<evidence type="ECO:0000313" key="2">
    <source>
        <dbReference type="Proteomes" id="UP000499080"/>
    </source>
</evidence>
<organism evidence="1 2">
    <name type="scientific">Araneus ventricosus</name>
    <name type="common">Orbweaver spider</name>
    <name type="synonym">Epeira ventricosa</name>
    <dbReference type="NCBI Taxonomy" id="182803"/>
    <lineage>
        <taxon>Eukaryota</taxon>
        <taxon>Metazoa</taxon>
        <taxon>Ecdysozoa</taxon>
        <taxon>Arthropoda</taxon>
        <taxon>Chelicerata</taxon>
        <taxon>Arachnida</taxon>
        <taxon>Araneae</taxon>
        <taxon>Araneomorphae</taxon>
        <taxon>Entelegynae</taxon>
        <taxon>Araneoidea</taxon>
        <taxon>Araneidae</taxon>
        <taxon>Araneus</taxon>
    </lineage>
</organism>
<protein>
    <submittedName>
        <fullName evidence="1">Uncharacterized protein</fullName>
    </submittedName>
</protein>
<dbReference type="EMBL" id="BGPR01052281">
    <property type="protein sequence ID" value="GBO29133.1"/>
    <property type="molecule type" value="Genomic_DNA"/>
</dbReference>
<accession>A0A4Y2VUP6</accession>
<dbReference type="AlphaFoldDB" id="A0A4Y2VUP6"/>
<proteinExistence type="predicted"/>
<comment type="caution">
    <text evidence="1">The sequence shown here is derived from an EMBL/GenBank/DDBJ whole genome shotgun (WGS) entry which is preliminary data.</text>
</comment>